<dbReference type="PANTHER" id="PTHR33867:SF1">
    <property type="entry name" value="RIBOSOME MATURATION FACTOR RIMP"/>
    <property type="match status" value="1"/>
</dbReference>
<keyword evidence="2 3" id="KW-0690">Ribosome biogenesis</keyword>
<dbReference type="GO" id="GO:0005829">
    <property type="term" value="C:cytosol"/>
    <property type="evidence" value="ECO:0007669"/>
    <property type="project" value="TreeGrafter"/>
</dbReference>
<feature type="domain" description="Ribosome maturation factor RimP C-terminal" evidence="5">
    <location>
        <begin position="89"/>
        <end position="154"/>
    </location>
</feature>
<dbReference type="PANTHER" id="PTHR33867">
    <property type="entry name" value="RIBOSOME MATURATION FACTOR RIMP"/>
    <property type="match status" value="1"/>
</dbReference>
<comment type="subcellular location">
    <subcellularLocation>
        <location evidence="3">Cytoplasm</location>
    </subcellularLocation>
</comment>
<dbReference type="InterPro" id="IPR035956">
    <property type="entry name" value="RimP_N_sf"/>
</dbReference>
<dbReference type="CDD" id="cd01734">
    <property type="entry name" value="YlxS_C"/>
    <property type="match status" value="1"/>
</dbReference>
<dbReference type="Pfam" id="PF17384">
    <property type="entry name" value="DUF150_C"/>
    <property type="match status" value="1"/>
</dbReference>
<keyword evidence="7" id="KW-1185">Reference proteome</keyword>
<evidence type="ECO:0000313" key="6">
    <source>
        <dbReference type="EMBL" id="SDY00578.1"/>
    </source>
</evidence>
<dbReference type="SUPFAM" id="SSF75420">
    <property type="entry name" value="YhbC-like, N-terminal domain"/>
    <property type="match status" value="1"/>
</dbReference>
<evidence type="ECO:0000256" key="1">
    <source>
        <dbReference type="ARBA" id="ARBA00022490"/>
    </source>
</evidence>
<dbReference type="Gene3D" id="2.30.30.180">
    <property type="entry name" value="Ribosome maturation factor RimP, C-terminal domain"/>
    <property type="match status" value="1"/>
</dbReference>
<evidence type="ECO:0000259" key="5">
    <source>
        <dbReference type="Pfam" id="PF17384"/>
    </source>
</evidence>
<comment type="function">
    <text evidence="3">Required for maturation of 30S ribosomal subunits.</text>
</comment>
<dbReference type="GO" id="GO:0006412">
    <property type="term" value="P:translation"/>
    <property type="evidence" value="ECO:0007669"/>
    <property type="project" value="TreeGrafter"/>
</dbReference>
<dbReference type="SUPFAM" id="SSF74942">
    <property type="entry name" value="YhbC-like, C-terminal domain"/>
    <property type="match status" value="1"/>
</dbReference>
<evidence type="ECO:0000259" key="4">
    <source>
        <dbReference type="Pfam" id="PF02576"/>
    </source>
</evidence>
<gene>
    <name evidence="3" type="primary">rimP</name>
    <name evidence="6" type="ORF">SAMN04488579_11352</name>
</gene>
<organism evidence="6 7">
    <name type="scientific">Eubacterium barkeri</name>
    <name type="common">Clostridium barkeri</name>
    <dbReference type="NCBI Taxonomy" id="1528"/>
    <lineage>
        <taxon>Bacteria</taxon>
        <taxon>Bacillati</taxon>
        <taxon>Bacillota</taxon>
        <taxon>Clostridia</taxon>
        <taxon>Eubacteriales</taxon>
        <taxon>Eubacteriaceae</taxon>
        <taxon>Eubacterium</taxon>
    </lineage>
</organism>
<proteinExistence type="inferred from homology"/>
<sequence length="154" mass="17115">MAKQSKKDYLYELLEPVVVGLDYRCVDVEFEKVGKDFILTVYIDTPGGVGLDDCEKVSRVVSDYLDEVDPIEQSYLLEVSSPGLDRPFKRLGDYEAAVGTAVDVRLFAPVEGSREWTGILKSVSESAIQIETSEETVLEIGYKAISKASPHIEF</sequence>
<dbReference type="Proteomes" id="UP000199652">
    <property type="component" value="Unassembled WGS sequence"/>
</dbReference>
<dbReference type="FunFam" id="3.30.300.70:FF:000001">
    <property type="entry name" value="Ribosome maturation factor RimP"/>
    <property type="match status" value="1"/>
</dbReference>
<evidence type="ECO:0000313" key="7">
    <source>
        <dbReference type="Proteomes" id="UP000199652"/>
    </source>
</evidence>
<comment type="similarity">
    <text evidence="3">Belongs to the RimP family.</text>
</comment>
<evidence type="ECO:0000256" key="2">
    <source>
        <dbReference type="ARBA" id="ARBA00022517"/>
    </source>
</evidence>
<dbReference type="HAMAP" id="MF_01077">
    <property type="entry name" value="RimP"/>
    <property type="match status" value="1"/>
</dbReference>
<dbReference type="Pfam" id="PF02576">
    <property type="entry name" value="RimP_N"/>
    <property type="match status" value="1"/>
</dbReference>
<dbReference type="STRING" id="1528.SAMN04488579_11352"/>
<protein>
    <recommendedName>
        <fullName evidence="3">Ribosome maturation factor RimP</fullName>
    </recommendedName>
</protein>
<dbReference type="InterPro" id="IPR003728">
    <property type="entry name" value="Ribosome_maturation_RimP"/>
</dbReference>
<dbReference type="GO" id="GO:0000028">
    <property type="term" value="P:ribosomal small subunit assembly"/>
    <property type="evidence" value="ECO:0007669"/>
    <property type="project" value="TreeGrafter"/>
</dbReference>
<feature type="domain" description="Ribosome maturation factor RimP N-terminal" evidence="4">
    <location>
        <begin position="13"/>
        <end position="85"/>
    </location>
</feature>
<keyword evidence="1 3" id="KW-0963">Cytoplasm</keyword>
<dbReference type="InterPro" id="IPR028998">
    <property type="entry name" value="RimP_C"/>
</dbReference>
<dbReference type="AlphaFoldDB" id="A0A1H3GD36"/>
<dbReference type="Gene3D" id="3.30.300.70">
    <property type="entry name" value="RimP-like superfamily, N-terminal"/>
    <property type="match status" value="1"/>
</dbReference>
<name>A0A1H3GD36_EUBBA</name>
<evidence type="ECO:0000256" key="3">
    <source>
        <dbReference type="HAMAP-Rule" id="MF_01077"/>
    </source>
</evidence>
<accession>A0A1H3GD36</accession>
<dbReference type="InterPro" id="IPR036847">
    <property type="entry name" value="RimP_C_sf"/>
</dbReference>
<reference evidence="7" key="1">
    <citation type="submission" date="2016-10" db="EMBL/GenBank/DDBJ databases">
        <authorList>
            <person name="Varghese N."/>
            <person name="Submissions S."/>
        </authorList>
    </citation>
    <scope>NUCLEOTIDE SEQUENCE [LARGE SCALE GENOMIC DNA]</scope>
    <source>
        <strain evidence="7">VPI 5359</strain>
    </source>
</reference>
<dbReference type="InterPro" id="IPR028989">
    <property type="entry name" value="RimP_N"/>
</dbReference>
<dbReference type="EMBL" id="FNOU01000013">
    <property type="protein sequence ID" value="SDY00578.1"/>
    <property type="molecule type" value="Genomic_DNA"/>
</dbReference>